<dbReference type="PANTHER" id="PTHR11533:SF174">
    <property type="entry name" value="PUROMYCIN-SENSITIVE AMINOPEPTIDASE-RELATED"/>
    <property type="match status" value="1"/>
</dbReference>
<dbReference type="InterPro" id="IPR024571">
    <property type="entry name" value="ERAP1-like_C_dom"/>
</dbReference>
<dbReference type="EMBL" id="HBIZ01044950">
    <property type="protein sequence ID" value="CAE0776116.1"/>
    <property type="molecule type" value="Transcribed_RNA"/>
</dbReference>
<protein>
    <recommendedName>
        <fullName evidence="2">ERAP1-like C-terminal domain-containing protein</fullName>
    </recommendedName>
</protein>
<name>A0A7S4BT78_CHRCT</name>
<dbReference type="GO" id="GO:0006508">
    <property type="term" value="P:proteolysis"/>
    <property type="evidence" value="ECO:0007669"/>
    <property type="project" value="TreeGrafter"/>
</dbReference>
<dbReference type="PANTHER" id="PTHR11533">
    <property type="entry name" value="PROTEASE M1 ZINC METALLOPROTEASE"/>
    <property type="match status" value="1"/>
</dbReference>
<dbReference type="AlphaFoldDB" id="A0A7S4BT78"/>
<dbReference type="GO" id="GO:0008270">
    <property type="term" value="F:zinc ion binding"/>
    <property type="evidence" value="ECO:0007669"/>
    <property type="project" value="TreeGrafter"/>
</dbReference>
<dbReference type="Gene3D" id="1.25.50.20">
    <property type="match status" value="1"/>
</dbReference>
<sequence length="240" mass="26959">MISQHTALHLTPCSDRLLTSHQIRDRLTERLIWIMPAYESTNLLSVHTKLREKRAWRAPHPPLLFAQAVYKLVLAGGGEAEFETLLRLFDTLALNEEKKSTLMGLGAAPTPELRTRALEFAISGKVKLQDFFYVSLSMHRASAAGKAQTWEFFKQNMSRYTAMTDKATSSILDAIIIGAISGFATEAKAAEVRDFFGANPLPRNERTITQQIEAIDASAKYLQRVQASTAKEWLESYLQK</sequence>
<gene>
    <name evidence="3" type="ORF">PCAR00345_LOCUS28752</name>
</gene>
<dbReference type="GO" id="GO:0016020">
    <property type="term" value="C:membrane"/>
    <property type="evidence" value="ECO:0007669"/>
    <property type="project" value="TreeGrafter"/>
</dbReference>
<proteinExistence type="inferred from homology"/>
<dbReference type="GO" id="GO:0043171">
    <property type="term" value="P:peptide catabolic process"/>
    <property type="evidence" value="ECO:0007669"/>
    <property type="project" value="TreeGrafter"/>
</dbReference>
<dbReference type="GO" id="GO:0070006">
    <property type="term" value="F:metalloaminopeptidase activity"/>
    <property type="evidence" value="ECO:0007669"/>
    <property type="project" value="TreeGrafter"/>
</dbReference>
<dbReference type="GO" id="GO:0005615">
    <property type="term" value="C:extracellular space"/>
    <property type="evidence" value="ECO:0007669"/>
    <property type="project" value="TreeGrafter"/>
</dbReference>
<evidence type="ECO:0000259" key="2">
    <source>
        <dbReference type="Pfam" id="PF11838"/>
    </source>
</evidence>
<dbReference type="GO" id="GO:0042277">
    <property type="term" value="F:peptide binding"/>
    <property type="evidence" value="ECO:0007669"/>
    <property type="project" value="TreeGrafter"/>
</dbReference>
<evidence type="ECO:0000313" key="3">
    <source>
        <dbReference type="EMBL" id="CAE0776116.1"/>
    </source>
</evidence>
<evidence type="ECO:0000256" key="1">
    <source>
        <dbReference type="ARBA" id="ARBA00010136"/>
    </source>
</evidence>
<reference evidence="3" key="1">
    <citation type="submission" date="2021-01" db="EMBL/GenBank/DDBJ databases">
        <authorList>
            <person name="Corre E."/>
            <person name="Pelletier E."/>
            <person name="Niang G."/>
            <person name="Scheremetjew M."/>
            <person name="Finn R."/>
            <person name="Kale V."/>
            <person name="Holt S."/>
            <person name="Cochrane G."/>
            <person name="Meng A."/>
            <person name="Brown T."/>
            <person name="Cohen L."/>
        </authorList>
    </citation>
    <scope>NUCLEOTIDE SEQUENCE</scope>
    <source>
        <strain evidence="3">CCMP645</strain>
    </source>
</reference>
<feature type="domain" description="ERAP1-like C-terminal" evidence="2">
    <location>
        <begin position="61"/>
        <end position="216"/>
    </location>
</feature>
<accession>A0A7S4BT78</accession>
<dbReference type="Pfam" id="PF11838">
    <property type="entry name" value="ERAP1_C"/>
    <property type="match status" value="1"/>
</dbReference>
<dbReference type="GO" id="GO:0005737">
    <property type="term" value="C:cytoplasm"/>
    <property type="evidence" value="ECO:0007669"/>
    <property type="project" value="TreeGrafter"/>
</dbReference>
<dbReference type="InterPro" id="IPR050344">
    <property type="entry name" value="Peptidase_M1_aminopeptidases"/>
</dbReference>
<comment type="similarity">
    <text evidence="1">Belongs to the peptidase M1 family.</text>
</comment>
<organism evidence="3">
    <name type="scientific">Chrysotila carterae</name>
    <name type="common">Marine alga</name>
    <name type="synonym">Syracosphaera carterae</name>
    <dbReference type="NCBI Taxonomy" id="13221"/>
    <lineage>
        <taxon>Eukaryota</taxon>
        <taxon>Haptista</taxon>
        <taxon>Haptophyta</taxon>
        <taxon>Prymnesiophyceae</taxon>
        <taxon>Isochrysidales</taxon>
        <taxon>Isochrysidaceae</taxon>
        <taxon>Chrysotila</taxon>
    </lineage>
</organism>